<keyword evidence="6" id="KW-0449">Lipoprotein</keyword>
<evidence type="ECO:0000313" key="8">
    <source>
        <dbReference type="Proteomes" id="UP000242660"/>
    </source>
</evidence>
<comment type="similarity">
    <text evidence="1">Belongs to the EcnA/EcnB lipoprotein family.</text>
</comment>
<dbReference type="Proteomes" id="UP000242660">
    <property type="component" value="Unassembled WGS sequence"/>
</dbReference>
<evidence type="ECO:0000256" key="2">
    <source>
        <dbReference type="ARBA" id="ARBA00022475"/>
    </source>
</evidence>
<evidence type="ECO:0000256" key="1">
    <source>
        <dbReference type="ARBA" id="ARBA00010296"/>
    </source>
</evidence>
<dbReference type="InterPro" id="IPR012556">
    <property type="entry name" value="Entericidin"/>
</dbReference>
<organism evidence="7 8">
    <name type="scientific">Candidatus Pandoraea novymonadis</name>
    <dbReference type="NCBI Taxonomy" id="1808959"/>
    <lineage>
        <taxon>Bacteria</taxon>
        <taxon>Pseudomonadati</taxon>
        <taxon>Pseudomonadota</taxon>
        <taxon>Betaproteobacteria</taxon>
        <taxon>Burkholderiales</taxon>
        <taxon>Burkholderiaceae</taxon>
        <taxon>Pandoraea</taxon>
    </lineage>
</organism>
<comment type="caution">
    <text evidence="7">The sequence shown here is derived from an EMBL/GenBank/DDBJ whole genome shotgun (WGS) entry which is preliminary data.</text>
</comment>
<keyword evidence="8" id="KW-1185">Reference proteome</keyword>
<dbReference type="RefSeq" id="WP_106182439.1">
    <property type="nucleotide sequence ID" value="NZ_MUHY01000001.1"/>
</dbReference>
<reference evidence="7 8" key="1">
    <citation type="journal article" date="2017" name="Front. Microbiol.">
        <title>Genome of Ca. Pandoraea novymonadis, an Endosymbiotic Bacterium of the Trypanosomatid Novymonas esmeraldas.</title>
        <authorList>
            <person name="Kostygov A.Y."/>
            <person name="Butenko A."/>
            <person name="Nenarokova A."/>
            <person name="Tashyreva D."/>
            <person name="Flegontov P."/>
            <person name="Lukes J."/>
            <person name="Yurchenko V."/>
        </authorList>
    </citation>
    <scope>NUCLEOTIDE SEQUENCE [LARGE SCALE GENOMIC DNA]</scope>
    <source>
        <strain evidence="7 8">E262</strain>
    </source>
</reference>
<keyword evidence="2" id="KW-1003">Cell membrane</keyword>
<dbReference type="Pfam" id="PF08085">
    <property type="entry name" value="Entericidin"/>
    <property type="match status" value="1"/>
</dbReference>
<evidence type="ECO:0000256" key="6">
    <source>
        <dbReference type="ARBA" id="ARBA00023288"/>
    </source>
</evidence>
<evidence type="ECO:0000256" key="3">
    <source>
        <dbReference type="ARBA" id="ARBA00022729"/>
    </source>
</evidence>
<evidence type="ECO:0000256" key="5">
    <source>
        <dbReference type="ARBA" id="ARBA00023139"/>
    </source>
</evidence>
<evidence type="ECO:0000313" key="7">
    <source>
        <dbReference type="EMBL" id="PSB92207.1"/>
    </source>
</evidence>
<dbReference type="EMBL" id="MUHY01000001">
    <property type="protein sequence ID" value="PSB92207.1"/>
    <property type="molecule type" value="Genomic_DNA"/>
</dbReference>
<name>A0ABX5FH13_9BURK</name>
<sequence length="42" mass="4518">MKKPHHLLMALLMLWVTGCNTVVGLGKDTKAAGEAIENAARK</sequence>
<proteinExistence type="inferred from homology"/>
<keyword evidence="3" id="KW-0732">Signal</keyword>
<keyword evidence="4" id="KW-0472">Membrane</keyword>
<dbReference type="PROSITE" id="PS51257">
    <property type="entry name" value="PROKAR_LIPOPROTEIN"/>
    <property type="match status" value="1"/>
</dbReference>
<keyword evidence="5" id="KW-0564">Palmitate</keyword>
<evidence type="ECO:0008006" key="9">
    <source>
        <dbReference type="Google" id="ProtNLM"/>
    </source>
</evidence>
<accession>A0ABX5FH13</accession>
<gene>
    <name evidence="7" type="ORF">BZL35_00442</name>
</gene>
<protein>
    <recommendedName>
        <fullName evidence="9">Entericidin B membrane lipoprotein</fullName>
    </recommendedName>
</protein>
<evidence type="ECO:0000256" key="4">
    <source>
        <dbReference type="ARBA" id="ARBA00023136"/>
    </source>
</evidence>